<organism evidence="1 2">
    <name type="scientific">Cichlidogyrus casuarinus</name>
    <dbReference type="NCBI Taxonomy" id="1844966"/>
    <lineage>
        <taxon>Eukaryota</taxon>
        <taxon>Metazoa</taxon>
        <taxon>Spiralia</taxon>
        <taxon>Lophotrochozoa</taxon>
        <taxon>Platyhelminthes</taxon>
        <taxon>Monogenea</taxon>
        <taxon>Monopisthocotylea</taxon>
        <taxon>Dactylogyridea</taxon>
        <taxon>Ancyrocephalidae</taxon>
        <taxon>Cichlidogyrus</taxon>
    </lineage>
</organism>
<accession>A0ABD2PWC9</accession>
<dbReference type="EMBL" id="JBJKFK010002187">
    <property type="protein sequence ID" value="KAL3311500.1"/>
    <property type="molecule type" value="Genomic_DNA"/>
</dbReference>
<evidence type="ECO:0000313" key="2">
    <source>
        <dbReference type="Proteomes" id="UP001626550"/>
    </source>
</evidence>
<sequence length="186" mass="21562">MAVENKSEDMRIWLPKFSIMSIRMLSVFWILLGLVTGNLEDCSLSFDAMTNEDSYVLSPKPDFKFKMDLQFDSRPDLAAVFMGNQNEEEYQKLVFKTCEVLNYNFHCFNDKNEEVGKGQGKLTIPPTRQQIQVETYPTWIDSFSAKIKFNFEQNHPKGNCNWQVSGTKFTEDLKNKETHGNLAEFS</sequence>
<dbReference type="AlphaFoldDB" id="A0ABD2PWC9"/>
<name>A0ABD2PWC9_9PLAT</name>
<keyword evidence="2" id="KW-1185">Reference proteome</keyword>
<dbReference type="Proteomes" id="UP001626550">
    <property type="component" value="Unassembled WGS sequence"/>
</dbReference>
<comment type="caution">
    <text evidence="1">The sequence shown here is derived from an EMBL/GenBank/DDBJ whole genome shotgun (WGS) entry which is preliminary data.</text>
</comment>
<protein>
    <submittedName>
        <fullName evidence="1">Uncharacterized protein</fullName>
    </submittedName>
</protein>
<gene>
    <name evidence="1" type="ORF">Ciccas_009921</name>
</gene>
<reference evidence="1 2" key="1">
    <citation type="submission" date="2024-11" db="EMBL/GenBank/DDBJ databases">
        <title>Adaptive evolution of stress response genes in parasites aligns with host niche diversity.</title>
        <authorList>
            <person name="Hahn C."/>
            <person name="Resl P."/>
        </authorList>
    </citation>
    <scope>NUCLEOTIDE SEQUENCE [LARGE SCALE GENOMIC DNA]</scope>
    <source>
        <strain evidence="1">EGGRZ-B1_66</strain>
        <tissue evidence="1">Body</tissue>
    </source>
</reference>
<proteinExistence type="predicted"/>
<evidence type="ECO:0000313" key="1">
    <source>
        <dbReference type="EMBL" id="KAL3311500.1"/>
    </source>
</evidence>